<dbReference type="Proteomes" id="UP000233618">
    <property type="component" value="Unassembled WGS sequence"/>
</dbReference>
<comment type="similarity">
    <text evidence="1 2">Belongs to the small heat shock protein (HSP20) family.</text>
</comment>
<proteinExistence type="inferred from homology"/>
<dbReference type="PANTHER" id="PTHR11527">
    <property type="entry name" value="HEAT-SHOCK PROTEIN 20 FAMILY MEMBER"/>
    <property type="match status" value="1"/>
</dbReference>
<gene>
    <name evidence="4" type="ORF">BZG01_06135</name>
</gene>
<dbReference type="InterPro" id="IPR031107">
    <property type="entry name" value="Small_HSP"/>
</dbReference>
<dbReference type="Pfam" id="PF00011">
    <property type="entry name" value="HSP20"/>
    <property type="match status" value="1"/>
</dbReference>
<dbReference type="CDD" id="cd06464">
    <property type="entry name" value="ACD_sHsps-like"/>
    <property type="match status" value="1"/>
</dbReference>
<dbReference type="EMBL" id="MVDE01000006">
    <property type="protein sequence ID" value="PKQ67940.1"/>
    <property type="molecule type" value="Genomic_DNA"/>
</dbReference>
<evidence type="ECO:0000256" key="1">
    <source>
        <dbReference type="PROSITE-ProRule" id="PRU00285"/>
    </source>
</evidence>
<dbReference type="SUPFAM" id="SSF49764">
    <property type="entry name" value="HSP20-like chaperones"/>
    <property type="match status" value="1"/>
</dbReference>
<protein>
    <recommendedName>
        <fullName evidence="3">SHSP domain-containing protein</fullName>
    </recommendedName>
</protein>
<accession>A0A2N3ICC0</accession>
<comment type="caution">
    <text evidence="4">The sequence shown here is derived from an EMBL/GenBank/DDBJ whole genome shotgun (WGS) entry which is preliminary data.</text>
</comment>
<evidence type="ECO:0000313" key="5">
    <source>
        <dbReference type="Proteomes" id="UP000233618"/>
    </source>
</evidence>
<dbReference type="AlphaFoldDB" id="A0A2N3ICC0"/>
<evidence type="ECO:0000313" key="4">
    <source>
        <dbReference type="EMBL" id="PKQ67940.1"/>
    </source>
</evidence>
<feature type="domain" description="SHSP" evidence="3">
    <location>
        <begin position="35"/>
        <end position="144"/>
    </location>
</feature>
<dbReference type="InterPro" id="IPR008978">
    <property type="entry name" value="HSP20-like_chaperone"/>
</dbReference>
<evidence type="ECO:0000259" key="3">
    <source>
        <dbReference type="PROSITE" id="PS01031"/>
    </source>
</evidence>
<organism evidence="4 5">
    <name type="scientific">Labilibaculum manganireducens</name>
    <dbReference type="NCBI Taxonomy" id="1940525"/>
    <lineage>
        <taxon>Bacteria</taxon>
        <taxon>Pseudomonadati</taxon>
        <taxon>Bacteroidota</taxon>
        <taxon>Bacteroidia</taxon>
        <taxon>Marinilabiliales</taxon>
        <taxon>Marinifilaceae</taxon>
        <taxon>Labilibaculum</taxon>
    </lineage>
</organism>
<sequence>MTILRYSKGTNDFLTNQIMDQLFRETNGSLQNSAQRVASLSPRTNVVDEKEKFVIEMLIPGFSKKDVAIKVEDGFLKITGEKEEDADRTYLRKEFGATKLERAFKLSEGIDQESISAEVRDGILFVSLPKVKEEEPKVKEITIQ</sequence>
<name>A0A2N3ICC0_9BACT</name>
<dbReference type="PROSITE" id="PS01031">
    <property type="entry name" value="SHSP"/>
    <property type="match status" value="1"/>
</dbReference>
<dbReference type="InterPro" id="IPR002068">
    <property type="entry name" value="A-crystallin/Hsp20_dom"/>
</dbReference>
<reference evidence="4 5" key="1">
    <citation type="journal article" date="2017" name="Front. Microbiol.">
        <title>Labilibaculum manganireducens gen. nov., sp. nov. and Labilibaculum filiforme sp. nov., Novel Bacteroidetes Isolated from Subsurface Sediments of the Baltic Sea.</title>
        <authorList>
            <person name="Vandieken V."/>
            <person name="Marshall I.P."/>
            <person name="Niemann H."/>
            <person name="Engelen B."/>
            <person name="Cypionka H."/>
        </authorList>
    </citation>
    <scope>NUCLEOTIDE SEQUENCE [LARGE SCALE GENOMIC DNA]</scope>
    <source>
        <strain evidence="4 5">59.10-2M</strain>
    </source>
</reference>
<evidence type="ECO:0000256" key="2">
    <source>
        <dbReference type="RuleBase" id="RU003616"/>
    </source>
</evidence>
<keyword evidence="5" id="KW-1185">Reference proteome</keyword>
<dbReference type="RefSeq" id="WP_101308951.1">
    <property type="nucleotide sequence ID" value="NZ_CAXXEE010000003.1"/>
</dbReference>
<dbReference type="Gene3D" id="2.60.40.790">
    <property type="match status" value="1"/>
</dbReference>